<comment type="caution">
    <text evidence="1">The sequence shown here is derived from an EMBL/GenBank/DDBJ whole genome shotgun (WGS) entry which is preliminary data.</text>
</comment>
<reference evidence="1 2" key="1">
    <citation type="journal article" date="2018" name="Sci. Rep.">
        <title>Comparative analysis of the Pocillopora damicornis genome highlights role of immune system in coral evolution.</title>
        <authorList>
            <person name="Cunning R."/>
            <person name="Bay R.A."/>
            <person name="Gillette P."/>
            <person name="Baker A.C."/>
            <person name="Traylor-Knowles N."/>
        </authorList>
    </citation>
    <scope>NUCLEOTIDE SEQUENCE [LARGE SCALE GENOMIC DNA]</scope>
    <source>
        <strain evidence="1">RSMAS</strain>
        <tissue evidence="1">Whole animal</tissue>
    </source>
</reference>
<accession>A0A3M6TRH4</accession>
<evidence type="ECO:0008006" key="3">
    <source>
        <dbReference type="Google" id="ProtNLM"/>
    </source>
</evidence>
<proteinExistence type="predicted"/>
<keyword evidence="2" id="KW-1185">Reference proteome</keyword>
<gene>
    <name evidence="1" type="ORF">pdam_00022975</name>
</gene>
<protein>
    <recommendedName>
        <fullName evidence="3">ATP-dependent DNA helicase</fullName>
    </recommendedName>
</protein>
<name>A0A3M6TRH4_POCDA</name>
<feature type="non-terminal residue" evidence="1">
    <location>
        <position position="143"/>
    </location>
</feature>
<dbReference type="Gene3D" id="3.40.50.300">
    <property type="entry name" value="P-loop containing nucleotide triphosphate hydrolases"/>
    <property type="match status" value="1"/>
</dbReference>
<organism evidence="1 2">
    <name type="scientific">Pocillopora damicornis</name>
    <name type="common">Cauliflower coral</name>
    <name type="synonym">Millepora damicornis</name>
    <dbReference type="NCBI Taxonomy" id="46731"/>
    <lineage>
        <taxon>Eukaryota</taxon>
        <taxon>Metazoa</taxon>
        <taxon>Cnidaria</taxon>
        <taxon>Anthozoa</taxon>
        <taxon>Hexacorallia</taxon>
        <taxon>Scleractinia</taxon>
        <taxon>Astrocoeniina</taxon>
        <taxon>Pocilloporidae</taxon>
        <taxon>Pocillopora</taxon>
    </lineage>
</organism>
<sequence>MPTWIRVMKDQNSNVTYQEYEVSDINSFSEMQRRAYNIVESHFTNNSPEQQPLHLIIIGLAGTGKSYLINAIRNLLREKCQVSATTGKASYNFFNKPMMSNHVIISSAKTCKRSEIIITFASTNHVLSNQFLSFGFAIQRLLS</sequence>
<dbReference type="AlphaFoldDB" id="A0A3M6TRH4"/>
<dbReference type="Proteomes" id="UP000275408">
    <property type="component" value="Unassembled WGS sequence"/>
</dbReference>
<dbReference type="InterPro" id="IPR027417">
    <property type="entry name" value="P-loop_NTPase"/>
</dbReference>
<dbReference type="OrthoDB" id="5988097at2759"/>
<evidence type="ECO:0000313" key="1">
    <source>
        <dbReference type="EMBL" id="RMX44027.1"/>
    </source>
</evidence>
<dbReference type="EMBL" id="RCHS01003071">
    <property type="protein sequence ID" value="RMX44027.1"/>
    <property type="molecule type" value="Genomic_DNA"/>
</dbReference>
<evidence type="ECO:0000313" key="2">
    <source>
        <dbReference type="Proteomes" id="UP000275408"/>
    </source>
</evidence>
<dbReference type="SUPFAM" id="SSF52540">
    <property type="entry name" value="P-loop containing nucleoside triphosphate hydrolases"/>
    <property type="match status" value="1"/>
</dbReference>